<comment type="similarity">
    <text evidence="1">Belongs to the sigma-70 factor family. ECF subfamily.</text>
</comment>
<dbReference type="InterPro" id="IPR036388">
    <property type="entry name" value="WH-like_DNA-bd_sf"/>
</dbReference>
<protein>
    <submittedName>
        <fullName evidence="8">ECF RNA polymerase sigma factor SigE</fullName>
    </submittedName>
</protein>
<keyword evidence="9" id="KW-1185">Reference proteome</keyword>
<dbReference type="GO" id="GO:0016987">
    <property type="term" value="F:sigma factor activity"/>
    <property type="evidence" value="ECO:0007669"/>
    <property type="project" value="UniProtKB-KW"/>
</dbReference>
<evidence type="ECO:0000256" key="2">
    <source>
        <dbReference type="ARBA" id="ARBA00023015"/>
    </source>
</evidence>
<evidence type="ECO:0000256" key="4">
    <source>
        <dbReference type="ARBA" id="ARBA00023125"/>
    </source>
</evidence>
<keyword evidence="2" id="KW-0805">Transcription regulation</keyword>
<dbReference type="InterPro" id="IPR013325">
    <property type="entry name" value="RNA_pol_sigma_r2"/>
</dbReference>
<dbReference type="AlphaFoldDB" id="A0A517YNF8"/>
<dbReference type="InterPro" id="IPR013249">
    <property type="entry name" value="RNA_pol_sigma70_r4_t2"/>
</dbReference>
<evidence type="ECO:0000259" key="6">
    <source>
        <dbReference type="Pfam" id="PF04542"/>
    </source>
</evidence>
<evidence type="ECO:0000256" key="1">
    <source>
        <dbReference type="ARBA" id="ARBA00010641"/>
    </source>
</evidence>
<evidence type="ECO:0000313" key="8">
    <source>
        <dbReference type="EMBL" id="QDU31752.1"/>
    </source>
</evidence>
<dbReference type="Pfam" id="PF08281">
    <property type="entry name" value="Sigma70_r4_2"/>
    <property type="match status" value="1"/>
</dbReference>
<dbReference type="SUPFAM" id="SSF88659">
    <property type="entry name" value="Sigma3 and sigma4 domains of RNA polymerase sigma factors"/>
    <property type="match status" value="1"/>
</dbReference>
<accession>A0A517YNF8</accession>
<organism evidence="8 9">
    <name type="scientific">Anatilimnocola aggregata</name>
    <dbReference type="NCBI Taxonomy" id="2528021"/>
    <lineage>
        <taxon>Bacteria</taxon>
        <taxon>Pseudomonadati</taxon>
        <taxon>Planctomycetota</taxon>
        <taxon>Planctomycetia</taxon>
        <taxon>Pirellulales</taxon>
        <taxon>Pirellulaceae</taxon>
        <taxon>Anatilimnocola</taxon>
    </lineage>
</organism>
<name>A0A517YNF8_9BACT</name>
<sequence>MQANARRAWVLAALERHEGELVRYAQRFVGDLHAARDVVQHAFLRLCDQDPDELQGRETAWLYRVCRNRALDWLRQAGRLQAMDESDDLSLQRCAAESSDPAELAERGELSDVLRSLVDRLPILYREPLQLWSQGWSYREIAEVVERTEGNVRVLVHRAVKALKENPQVAAWTTETAGSK</sequence>
<feature type="domain" description="RNA polymerase sigma factor 70 region 4 type 2" evidence="7">
    <location>
        <begin position="113"/>
        <end position="163"/>
    </location>
</feature>
<evidence type="ECO:0000313" key="9">
    <source>
        <dbReference type="Proteomes" id="UP000315017"/>
    </source>
</evidence>
<evidence type="ECO:0000256" key="3">
    <source>
        <dbReference type="ARBA" id="ARBA00023082"/>
    </source>
</evidence>
<proteinExistence type="inferred from homology"/>
<dbReference type="InterPro" id="IPR039425">
    <property type="entry name" value="RNA_pol_sigma-70-like"/>
</dbReference>
<dbReference type="NCBIfam" id="TIGR02937">
    <property type="entry name" value="sigma70-ECF"/>
    <property type="match status" value="1"/>
</dbReference>
<dbReference type="GO" id="GO:0003677">
    <property type="term" value="F:DNA binding"/>
    <property type="evidence" value="ECO:0007669"/>
    <property type="project" value="UniProtKB-KW"/>
</dbReference>
<dbReference type="InterPro" id="IPR014284">
    <property type="entry name" value="RNA_pol_sigma-70_dom"/>
</dbReference>
<dbReference type="EMBL" id="CP036274">
    <property type="protein sequence ID" value="QDU31752.1"/>
    <property type="molecule type" value="Genomic_DNA"/>
</dbReference>
<dbReference type="GO" id="GO:0006352">
    <property type="term" value="P:DNA-templated transcription initiation"/>
    <property type="evidence" value="ECO:0007669"/>
    <property type="project" value="InterPro"/>
</dbReference>
<dbReference type="Gene3D" id="1.10.10.10">
    <property type="entry name" value="Winged helix-like DNA-binding domain superfamily/Winged helix DNA-binding domain"/>
    <property type="match status" value="1"/>
</dbReference>
<dbReference type="RefSeq" id="WP_145099398.1">
    <property type="nucleotide sequence ID" value="NZ_CP036274.1"/>
</dbReference>
<gene>
    <name evidence="8" type="primary">sigE_9</name>
    <name evidence="8" type="ORF">ETAA8_69120</name>
</gene>
<dbReference type="OrthoDB" id="283659at2"/>
<dbReference type="Gene3D" id="1.10.1740.10">
    <property type="match status" value="1"/>
</dbReference>
<dbReference type="InterPro" id="IPR013324">
    <property type="entry name" value="RNA_pol_sigma_r3/r4-like"/>
</dbReference>
<dbReference type="PANTHER" id="PTHR43133">
    <property type="entry name" value="RNA POLYMERASE ECF-TYPE SIGMA FACTO"/>
    <property type="match status" value="1"/>
</dbReference>
<dbReference type="SUPFAM" id="SSF88946">
    <property type="entry name" value="Sigma2 domain of RNA polymerase sigma factors"/>
    <property type="match status" value="1"/>
</dbReference>
<dbReference type="Proteomes" id="UP000315017">
    <property type="component" value="Chromosome"/>
</dbReference>
<keyword evidence="3" id="KW-0731">Sigma factor</keyword>
<evidence type="ECO:0000259" key="7">
    <source>
        <dbReference type="Pfam" id="PF08281"/>
    </source>
</evidence>
<dbReference type="KEGG" id="aagg:ETAA8_69120"/>
<keyword evidence="4" id="KW-0238">DNA-binding</keyword>
<dbReference type="InterPro" id="IPR007627">
    <property type="entry name" value="RNA_pol_sigma70_r2"/>
</dbReference>
<dbReference type="Pfam" id="PF04542">
    <property type="entry name" value="Sigma70_r2"/>
    <property type="match status" value="1"/>
</dbReference>
<evidence type="ECO:0000256" key="5">
    <source>
        <dbReference type="ARBA" id="ARBA00023163"/>
    </source>
</evidence>
<reference evidence="8 9" key="1">
    <citation type="submission" date="2019-02" db="EMBL/GenBank/DDBJ databases">
        <title>Deep-cultivation of Planctomycetes and their phenomic and genomic characterization uncovers novel biology.</title>
        <authorList>
            <person name="Wiegand S."/>
            <person name="Jogler M."/>
            <person name="Boedeker C."/>
            <person name="Pinto D."/>
            <person name="Vollmers J."/>
            <person name="Rivas-Marin E."/>
            <person name="Kohn T."/>
            <person name="Peeters S.H."/>
            <person name="Heuer A."/>
            <person name="Rast P."/>
            <person name="Oberbeckmann S."/>
            <person name="Bunk B."/>
            <person name="Jeske O."/>
            <person name="Meyerdierks A."/>
            <person name="Storesund J.E."/>
            <person name="Kallscheuer N."/>
            <person name="Luecker S."/>
            <person name="Lage O.M."/>
            <person name="Pohl T."/>
            <person name="Merkel B.J."/>
            <person name="Hornburger P."/>
            <person name="Mueller R.-W."/>
            <person name="Bruemmer F."/>
            <person name="Labrenz M."/>
            <person name="Spormann A.M."/>
            <person name="Op den Camp H."/>
            <person name="Overmann J."/>
            <person name="Amann R."/>
            <person name="Jetten M.S.M."/>
            <person name="Mascher T."/>
            <person name="Medema M.H."/>
            <person name="Devos D.P."/>
            <person name="Kaster A.-K."/>
            <person name="Ovreas L."/>
            <person name="Rohde M."/>
            <person name="Galperin M.Y."/>
            <person name="Jogler C."/>
        </authorList>
    </citation>
    <scope>NUCLEOTIDE SEQUENCE [LARGE SCALE GENOMIC DNA]</scope>
    <source>
        <strain evidence="8 9">ETA_A8</strain>
    </source>
</reference>
<dbReference type="PANTHER" id="PTHR43133:SF8">
    <property type="entry name" value="RNA POLYMERASE SIGMA FACTOR HI_1459-RELATED"/>
    <property type="match status" value="1"/>
</dbReference>
<feature type="domain" description="RNA polymerase sigma-70 region 2" evidence="6">
    <location>
        <begin position="15"/>
        <end position="79"/>
    </location>
</feature>
<keyword evidence="5" id="KW-0804">Transcription</keyword>